<evidence type="ECO:0000313" key="4">
    <source>
        <dbReference type="EMBL" id="KAK9840946.1"/>
    </source>
</evidence>
<dbReference type="FunFam" id="1.10.510.10:FF:000571">
    <property type="entry name" value="Maternal embryonic leucine zipper kinase"/>
    <property type="match status" value="1"/>
</dbReference>
<protein>
    <recommendedName>
        <fullName evidence="3">Protein kinase domain-containing protein</fullName>
    </recommendedName>
</protein>
<dbReference type="SUPFAM" id="SSF56112">
    <property type="entry name" value="Protein kinase-like (PK-like)"/>
    <property type="match status" value="1"/>
</dbReference>
<accession>A0AAW1S4H7</accession>
<dbReference type="Pfam" id="PF00069">
    <property type="entry name" value="Pkinase"/>
    <property type="match status" value="1"/>
</dbReference>
<dbReference type="PANTHER" id="PTHR24346:SF92">
    <property type="entry name" value="SNF1-RELATED PROTEIN KINASE 2.6"/>
    <property type="match status" value="1"/>
</dbReference>
<keyword evidence="2" id="KW-0067">ATP-binding</keyword>
<keyword evidence="5" id="KW-1185">Reference proteome</keyword>
<evidence type="ECO:0000313" key="5">
    <source>
        <dbReference type="Proteomes" id="UP001445335"/>
    </source>
</evidence>
<dbReference type="GO" id="GO:0005524">
    <property type="term" value="F:ATP binding"/>
    <property type="evidence" value="ECO:0007669"/>
    <property type="project" value="UniProtKB-KW"/>
</dbReference>
<dbReference type="GO" id="GO:0035556">
    <property type="term" value="P:intracellular signal transduction"/>
    <property type="evidence" value="ECO:0007669"/>
    <property type="project" value="TreeGrafter"/>
</dbReference>
<keyword evidence="1" id="KW-0547">Nucleotide-binding</keyword>
<organism evidence="4 5">
    <name type="scientific">Elliptochloris bilobata</name>
    <dbReference type="NCBI Taxonomy" id="381761"/>
    <lineage>
        <taxon>Eukaryota</taxon>
        <taxon>Viridiplantae</taxon>
        <taxon>Chlorophyta</taxon>
        <taxon>core chlorophytes</taxon>
        <taxon>Trebouxiophyceae</taxon>
        <taxon>Trebouxiophyceae incertae sedis</taxon>
        <taxon>Elliptochloris clade</taxon>
        <taxon>Elliptochloris</taxon>
    </lineage>
</organism>
<evidence type="ECO:0000256" key="2">
    <source>
        <dbReference type="ARBA" id="ARBA00022840"/>
    </source>
</evidence>
<evidence type="ECO:0000256" key="1">
    <source>
        <dbReference type="ARBA" id="ARBA00022741"/>
    </source>
</evidence>
<dbReference type="Gene3D" id="3.30.200.20">
    <property type="entry name" value="Phosphorylase Kinase, domain 1"/>
    <property type="match status" value="1"/>
</dbReference>
<dbReference type="PROSITE" id="PS50011">
    <property type="entry name" value="PROTEIN_KINASE_DOM"/>
    <property type="match status" value="1"/>
</dbReference>
<feature type="domain" description="Protein kinase" evidence="3">
    <location>
        <begin position="18"/>
        <end position="276"/>
    </location>
</feature>
<gene>
    <name evidence="4" type="ORF">WJX81_001908</name>
</gene>
<reference evidence="4 5" key="1">
    <citation type="journal article" date="2024" name="Nat. Commun.">
        <title>Phylogenomics reveals the evolutionary origins of lichenization in chlorophyte algae.</title>
        <authorList>
            <person name="Puginier C."/>
            <person name="Libourel C."/>
            <person name="Otte J."/>
            <person name="Skaloud P."/>
            <person name="Haon M."/>
            <person name="Grisel S."/>
            <person name="Petersen M."/>
            <person name="Berrin J.G."/>
            <person name="Delaux P.M."/>
            <person name="Dal Grande F."/>
            <person name="Keller J."/>
        </authorList>
    </citation>
    <scope>NUCLEOTIDE SEQUENCE [LARGE SCALE GENOMIC DNA]</scope>
    <source>
        <strain evidence="4 5">SAG 245.80</strain>
    </source>
</reference>
<dbReference type="Gene3D" id="1.10.510.10">
    <property type="entry name" value="Transferase(Phosphotransferase) domain 1"/>
    <property type="match status" value="1"/>
</dbReference>
<evidence type="ECO:0000259" key="3">
    <source>
        <dbReference type="PROSITE" id="PS50011"/>
    </source>
</evidence>
<comment type="caution">
    <text evidence="4">The sequence shown here is derived from an EMBL/GenBank/DDBJ whole genome shotgun (WGS) entry which is preliminary data.</text>
</comment>
<dbReference type="InterPro" id="IPR011009">
    <property type="entry name" value="Kinase-like_dom_sf"/>
</dbReference>
<dbReference type="AlphaFoldDB" id="A0AAW1S4H7"/>
<name>A0AAW1S4H7_9CHLO</name>
<dbReference type="GO" id="GO:0005737">
    <property type="term" value="C:cytoplasm"/>
    <property type="evidence" value="ECO:0007669"/>
    <property type="project" value="TreeGrafter"/>
</dbReference>
<dbReference type="SMART" id="SM00220">
    <property type="entry name" value="S_TKc"/>
    <property type="match status" value="1"/>
</dbReference>
<proteinExistence type="predicted"/>
<dbReference type="InterPro" id="IPR000719">
    <property type="entry name" value="Prot_kinase_dom"/>
</dbReference>
<dbReference type="PANTHER" id="PTHR24346">
    <property type="entry name" value="MAP/MICROTUBULE AFFINITY-REGULATING KINASE"/>
    <property type="match status" value="1"/>
</dbReference>
<dbReference type="EMBL" id="JALJOU010000011">
    <property type="protein sequence ID" value="KAK9840946.1"/>
    <property type="molecule type" value="Genomic_DNA"/>
</dbReference>
<sequence>MSKAKGAESDPLAGNNKYVRLNDLNAGAFGFVVLARDTETDEAVAIKFMKRNAVNKYVAREVINHAFLLHVRATAFKEVFLTPEYLAIAMEYAAGGDMFQYVKQRGGLEEAEARWFFQQLIIGMDYCHKMGVVNRDIKLENTLLDGSKRPLLKICDFGYSKNDKDSVPKSKVGTPGYTAPEVISNSRTYDGKKADVWSAGVMLYVILFCEYPFERPSDAGDPQRFQKVLERILAVDFRFPASIPVSADCKNLLLRILVADPAKRASIEEIQQNPWYVRDLPAGVIRMNDECLKLRDHTAGYQTVEDIQAVVGEAIGLHKKPMADDDYIDEAMEGEDYY</sequence>
<dbReference type="Proteomes" id="UP001445335">
    <property type="component" value="Unassembled WGS sequence"/>
</dbReference>
<dbReference type="GO" id="GO:0004674">
    <property type="term" value="F:protein serine/threonine kinase activity"/>
    <property type="evidence" value="ECO:0007669"/>
    <property type="project" value="TreeGrafter"/>
</dbReference>